<evidence type="ECO:0000256" key="1">
    <source>
        <dbReference type="ARBA" id="ARBA00010692"/>
    </source>
</evidence>
<dbReference type="Gene3D" id="1.10.1760.20">
    <property type="match status" value="1"/>
</dbReference>
<keyword evidence="2" id="KW-1003">Cell membrane</keyword>
<feature type="transmembrane region" description="Helical" evidence="3">
    <location>
        <begin position="87"/>
        <end position="105"/>
    </location>
</feature>
<dbReference type="PANTHER" id="PTHR34295">
    <property type="entry name" value="BIOTIN TRANSPORTER BIOY"/>
    <property type="match status" value="1"/>
</dbReference>
<dbReference type="InterPro" id="IPR003784">
    <property type="entry name" value="BioY"/>
</dbReference>
<evidence type="ECO:0000313" key="5">
    <source>
        <dbReference type="Proteomes" id="UP000095662"/>
    </source>
</evidence>
<keyword evidence="2" id="KW-0813">Transport</keyword>
<proteinExistence type="inferred from homology"/>
<dbReference type="Pfam" id="PF02632">
    <property type="entry name" value="BioY"/>
    <property type="match status" value="1"/>
</dbReference>
<comment type="subcellular location">
    <subcellularLocation>
        <location evidence="2">Cell membrane</location>
        <topology evidence="2">Multi-pass membrane protein</topology>
    </subcellularLocation>
</comment>
<dbReference type="GO" id="GO:0015225">
    <property type="term" value="F:biotin transmembrane transporter activity"/>
    <property type="evidence" value="ECO:0007669"/>
    <property type="project" value="UniProtKB-UniRule"/>
</dbReference>
<keyword evidence="3" id="KW-1133">Transmembrane helix</keyword>
<evidence type="ECO:0000256" key="2">
    <source>
        <dbReference type="PIRNR" id="PIRNR016661"/>
    </source>
</evidence>
<feature type="transmembrane region" description="Helical" evidence="3">
    <location>
        <begin position="58"/>
        <end position="75"/>
    </location>
</feature>
<dbReference type="OrthoDB" id="9803495at2"/>
<evidence type="ECO:0000256" key="3">
    <source>
        <dbReference type="SAM" id="Phobius"/>
    </source>
</evidence>
<keyword evidence="3" id="KW-0812">Transmembrane</keyword>
<dbReference type="PIRSF" id="PIRSF016661">
    <property type="entry name" value="BioY"/>
    <property type="match status" value="1"/>
</dbReference>
<dbReference type="EMBL" id="CZBY01000013">
    <property type="protein sequence ID" value="CUQ88364.1"/>
    <property type="molecule type" value="Genomic_DNA"/>
</dbReference>
<dbReference type="STRING" id="39492.ERS852540_01707"/>
<feature type="transmembrane region" description="Helical" evidence="3">
    <location>
        <begin position="33"/>
        <end position="51"/>
    </location>
</feature>
<comment type="similarity">
    <text evidence="1 2">Belongs to the BioY family.</text>
</comment>
<gene>
    <name evidence="4" type="primary">bioY2</name>
    <name evidence="4" type="ORF">ERS852540_01707</name>
</gene>
<protein>
    <recommendedName>
        <fullName evidence="2">Biotin transporter</fullName>
    </recommendedName>
</protein>
<feature type="transmembrane region" description="Helical" evidence="3">
    <location>
        <begin position="117"/>
        <end position="137"/>
    </location>
</feature>
<keyword evidence="2 3" id="KW-0472">Membrane</keyword>
<name>A0A174ZMJ4_9FIRM</name>
<dbReference type="Proteomes" id="UP000095662">
    <property type="component" value="Unassembled WGS sequence"/>
</dbReference>
<dbReference type="GO" id="GO:0005886">
    <property type="term" value="C:plasma membrane"/>
    <property type="evidence" value="ECO:0007669"/>
    <property type="project" value="UniProtKB-SubCell"/>
</dbReference>
<dbReference type="PANTHER" id="PTHR34295:SF1">
    <property type="entry name" value="BIOTIN TRANSPORTER BIOY"/>
    <property type="match status" value="1"/>
</dbReference>
<dbReference type="AlphaFoldDB" id="A0A174ZMJ4"/>
<organism evidence="4 5">
    <name type="scientific">[Eubacterium] siraeum</name>
    <dbReference type="NCBI Taxonomy" id="39492"/>
    <lineage>
        <taxon>Bacteria</taxon>
        <taxon>Bacillati</taxon>
        <taxon>Bacillota</taxon>
        <taxon>Clostridia</taxon>
        <taxon>Eubacteriales</taxon>
        <taxon>Oscillospiraceae</taxon>
        <taxon>Oscillospiraceae incertae sedis</taxon>
    </lineage>
</organism>
<evidence type="ECO:0000313" key="4">
    <source>
        <dbReference type="EMBL" id="CUQ88364.1"/>
    </source>
</evidence>
<accession>A0A174ZMJ4</accession>
<reference evidence="4 5" key="1">
    <citation type="submission" date="2015-09" db="EMBL/GenBank/DDBJ databases">
        <authorList>
            <consortium name="Pathogen Informatics"/>
        </authorList>
    </citation>
    <scope>NUCLEOTIDE SEQUENCE [LARGE SCALE GENOMIC DNA]</scope>
    <source>
        <strain evidence="4 5">2789STDY5834928</strain>
    </source>
</reference>
<feature type="transmembrane region" description="Helical" evidence="3">
    <location>
        <begin position="143"/>
        <end position="169"/>
    </location>
</feature>
<sequence length="187" mass="19420">MNRQKITTIVLCALFAAITAVLSQIAIPMPSGVPVTLQTFAIALCGFYLCTARATVSTVVYVLLGAVGVPVFSGFKGGIASIVGPTGGFIIGFIAMAAISGIAFRNMPEKFRIPLRIAMGILGVAACHICGFVQYALVAGKDLLTSFLLVSAPYLIKDIASVVLAYFAALAISKALKRTGFAPSEQA</sequence>